<reference evidence="9 10" key="1">
    <citation type="journal article" date="2020" name="ISME J.">
        <title>Enrichment and physiological characterization of a novel comammox Nitrospira indicates ammonium inhibition of complete nitrification.</title>
        <authorList>
            <person name="Sakoula D."/>
            <person name="Koch H."/>
            <person name="Frank J."/>
            <person name="Jetten M.S.M."/>
            <person name="van Kessel M.A.H.J."/>
            <person name="Lucker S."/>
        </authorList>
    </citation>
    <scope>NUCLEOTIDE SEQUENCE [LARGE SCALE GENOMIC DNA]</scope>
    <source>
        <strain evidence="9">Comreactor17</strain>
    </source>
</reference>
<comment type="subcellular location">
    <subcellularLocation>
        <location evidence="2">Cytoplasm</location>
    </subcellularLocation>
</comment>
<accession>A0A7S8FEK3</accession>
<dbReference type="KEGG" id="nkf:Nkreftii_002167"/>
<dbReference type="EMBL" id="CP047423">
    <property type="protein sequence ID" value="QPD04393.1"/>
    <property type="molecule type" value="Genomic_DNA"/>
</dbReference>
<dbReference type="InterPro" id="IPR046357">
    <property type="entry name" value="PPIase_dom_sf"/>
</dbReference>
<evidence type="ECO:0000256" key="5">
    <source>
        <dbReference type="ARBA" id="ARBA00022490"/>
    </source>
</evidence>
<protein>
    <recommendedName>
        <fullName evidence="4">peptidylprolyl isomerase</fullName>
        <ecNumber evidence="4">5.2.1.8</ecNumber>
    </recommendedName>
</protein>
<evidence type="ECO:0000313" key="10">
    <source>
        <dbReference type="Proteomes" id="UP000593737"/>
    </source>
</evidence>
<evidence type="ECO:0000256" key="7">
    <source>
        <dbReference type="ARBA" id="ARBA00023186"/>
    </source>
</evidence>
<keyword evidence="8" id="KW-0413">Isomerase</keyword>
<dbReference type="GO" id="GO:0005737">
    <property type="term" value="C:cytoplasm"/>
    <property type="evidence" value="ECO:0007669"/>
    <property type="project" value="UniProtKB-SubCell"/>
</dbReference>
<comment type="catalytic activity">
    <reaction evidence="1">
        <text>[protein]-peptidylproline (omega=180) = [protein]-peptidylproline (omega=0)</text>
        <dbReference type="Rhea" id="RHEA:16237"/>
        <dbReference type="Rhea" id="RHEA-COMP:10747"/>
        <dbReference type="Rhea" id="RHEA-COMP:10748"/>
        <dbReference type="ChEBI" id="CHEBI:83833"/>
        <dbReference type="ChEBI" id="CHEBI:83834"/>
        <dbReference type="EC" id="5.2.1.8"/>
    </reaction>
</comment>
<dbReference type="PANTHER" id="PTHR47861:SF3">
    <property type="entry name" value="FKBP-TYPE PEPTIDYL-PROLYL CIS-TRANS ISOMERASE SLYD"/>
    <property type="match status" value="1"/>
</dbReference>
<dbReference type="Gene3D" id="3.10.50.40">
    <property type="match status" value="1"/>
</dbReference>
<dbReference type="EC" id="5.2.1.8" evidence="4"/>
<proteinExistence type="inferred from homology"/>
<evidence type="ECO:0000256" key="4">
    <source>
        <dbReference type="ARBA" id="ARBA00013194"/>
    </source>
</evidence>
<comment type="similarity">
    <text evidence="3">Belongs to the FKBP-type PPIase family.</text>
</comment>
<keyword evidence="5" id="KW-0963">Cytoplasm</keyword>
<evidence type="ECO:0000256" key="2">
    <source>
        <dbReference type="ARBA" id="ARBA00004496"/>
    </source>
</evidence>
<name>A0A7S8FEK3_9BACT</name>
<dbReference type="AlphaFoldDB" id="A0A7S8FEK3"/>
<dbReference type="GO" id="GO:0003755">
    <property type="term" value="F:peptidyl-prolyl cis-trans isomerase activity"/>
    <property type="evidence" value="ECO:0007669"/>
    <property type="project" value="UniProtKB-KW"/>
</dbReference>
<organism evidence="9 10">
    <name type="scientific">Candidatus Nitrospira kreftii</name>
    <dbReference type="NCBI Taxonomy" id="2652173"/>
    <lineage>
        <taxon>Bacteria</taxon>
        <taxon>Pseudomonadati</taxon>
        <taxon>Nitrospirota</taxon>
        <taxon>Nitrospiria</taxon>
        <taxon>Nitrospirales</taxon>
        <taxon>Nitrospiraceae</taxon>
        <taxon>Nitrospira</taxon>
    </lineage>
</organism>
<dbReference type="Proteomes" id="UP000593737">
    <property type="component" value="Chromosome"/>
</dbReference>
<dbReference type="SUPFAM" id="SSF54534">
    <property type="entry name" value="FKBP-like"/>
    <property type="match status" value="1"/>
</dbReference>
<dbReference type="PANTHER" id="PTHR47861">
    <property type="entry name" value="FKBP-TYPE PEPTIDYL-PROLYL CIS-TRANS ISOMERASE SLYD"/>
    <property type="match status" value="1"/>
</dbReference>
<keyword evidence="6" id="KW-0697">Rotamase</keyword>
<evidence type="ECO:0000313" key="9">
    <source>
        <dbReference type="EMBL" id="QPD04393.1"/>
    </source>
</evidence>
<gene>
    <name evidence="9" type="ORF">Nkreftii_002167</name>
</gene>
<evidence type="ECO:0000256" key="6">
    <source>
        <dbReference type="ARBA" id="ARBA00023110"/>
    </source>
</evidence>
<evidence type="ECO:0000256" key="8">
    <source>
        <dbReference type="ARBA" id="ARBA00023235"/>
    </source>
</evidence>
<evidence type="ECO:0000256" key="3">
    <source>
        <dbReference type="ARBA" id="ARBA00006577"/>
    </source>
</evidence>
<evidence type="ECO:0000256" key="1">
    <source>
        <dbReference type="ARBA" id="ARBA00000971"/>
    </source>
</evidence>
<sequence>MRTLRHLILLGAVGISAIGAILLQGRDPFITHMGVAPSLVNDAAVQEGVKVTVQVQITPEYNPDESYFNMEQFIQGEHTVPPGIETQVAGMHHGEMKTFPLSAEEGFGLRDETKIQLIPTIDLPPEVQEGDTIADDTGAYAKIILIRPELTLIDFNHPLAGQPLLITLQVMMIEKVDRRDNPQIDEDTPSHQLVVSAQSDPVNRMNFCNTRRSGEPVATLEANLPRVPWSALQRGLTS</sequence>
<keyword evidence="7" id="KW-0143">Chaperone</keyword>